<comment type="caution">
    <text evidence="1">The sequence shown here is derived from an EMBL/GenBank/DDBJ whole genome shotgun (WGS) entry which is preliminary data.</text>
</comment>
<dbReference type="AlphaFoldDB" id="A0A1F7GZI8"/>
<name>A0A1F7GZI8_9BACT</name>
<sequence>MIARMGLGAVQMFLFNGSMLSGIDPKLKALIIDEARERIKKDRAVELRALDKHPTHDSTILFTGIKR</sequence>
<gene>
    <name evidence="1" type="ORF">A3C25_05910</name>
</gene>
<protein>
    <submittedName>
        <fullName evidence="1">Uncharacterized protein</fullName>
    </submittedName>
</protein>
<reference evidence="1 2" key="1">
    <citation type="journal article" date="2016" name="Nat. Commun.">
        <title>Thousands of microbial genomes shed light on interconnected biogeochemical processes in an aquifer system.</title>
        <authorList>
            <person name="Anantharaman K."/>
            <person name="Brown C.T."/>
            <person name="Hug L.A."/>
            <person name="Sharon I."/>
            <person name="Castelle C.J."/>
            <person name="Probst A.J."/>
            <person name="Thomas B.C."/>
            <person name="Singh A."/>
            <person name="Wilkins M.J."/>
            <person name="Karaoz U."/>
            <person name="Brodie E.L."/>
            <person name="Williams K.H."/>
            <person name="Hubbard S.S."/>
            <person name="Banfield J.F."/>
        </authorList>
    </citation>
    <scope>NUCLEOTIDE SEQUENCE [LARGE SCALE GENOMIC DNA]</scope>
</reference>
<evidence type="ECO:0000313" key="2">
    <source>
        <dbReference type="Proteomes" id="UP000177913"/>
    </source>
</evidence>
<dbReference type="EMBL" id="MFZO01000037">
    <property type="protein sequence ID" value="OGK24235.1"/>
    <property type="molecule type" value="Genomic_DNA"/>
</dbReference>
<evidence type="ECO:0000313" key="1">
    <source>
        <dbReference type="EMBL" id="OGK24235.1"/>
    </source>
</evidence>
<organism evidence="1 2">
    <name type="scientific">Candidatus Roizmanbacteria bacterium RIFCSPHIGHO2_02_FULL_38_11</name>
    <dbReference type="NCBI Taxonomy" id="1802039"/>
    <lineage>
        <taxon>Bacteria</taxon>
        <taxon>Candidatus Roizmaniibacteriota</taxon>
    </lineage>
</organism>
<accession>A0A1F7GZI8</accession>
<dbReference type="Proteomes" id="UP000177913">
    <property type="component" value="Unassembled WGS sequence"/>
</dbReference>
<proteinExistence type="predicted"/>